<dbReference type="Proteomes" id="UP001175226">
    <property type="component" value="Unassembled WGS sequence"/>
</dbReference>
<organism evidence="1 2">
    <name type="scientific">Armillaria borealis</name>
    <dbReference type="NCBI Taxonomy" id="47425"/>
    <lineage>
        <taxon>Eukaryota</taxon>
        <taxon>Fungi</taxon>
        <taxon>Dikarya</taxon>
        <taxon>Basidiomycota</taxon>
        <taxon>Agaricomycotina</taxon>
        <taxon>Agaricomycetes</taxon>
        <taxon>Agaricomycetidae</taxon>
        <taxon>Agaricales</taxon>
        <taxon>Marasmiineae</taxon>
        <taxon>Physalacriaceae</taxon>
        <taxon>Armillaria</taxon>
    </lineage>
</organism>
<sequence>MPSATSTNQGCASSENKIQKKVENAYIDLFTHHLHKGIDVDNTALLASEEDQTHKRLYAIACNDPAITDTHIGLVDVFDKENQDTAKGQSIPKGEPVMVSSLQQFRDSWKSFTENMLSEIDWNNVAVAGGSTQQYHRRQYPDSDIDLFLYGLSPEDMEKKIIHIYNTVRGSVPYDVICVHTKNTVSVHSQHPFHVVQIVLWLYSSISEIITGYELRMVKYASRGMGILIPLLCREDVNPKIQNLYHPDMKEVFKVRGLVVDDTMETCKPREISNYAHFHVPHGPEWNTARIECHISNANYLLNSEEANLDPVWKFIGVQDEALTGEAWCLHCHPAFCGSAQDCLEGCQASQFILGWAGFNLLVSELFFDKNPGRQMMSGSFNLIDIDDWSTEAYNWDQDAKESSCAPEG</sequence>
<dbReference type="EMBL" id="JAUEPT010000060">
    <property type="protein sequence ID" value="KAK0435780.1"/>
    <property type="molecule type" value="Genomic_DNA"/>
</dbReference>
<comment type="caution">
    <text evidence="1">The sequence shown here is derived from an EMBL/GenBank/DDBJ whole genome shotgun (WGS) entry which is preliminary data.</text>
</comment>
<evidence type="ECO:0000313" key="1">
    <source>
        <dbReference type="EMBL" id="KAK0435780.1"/>
    </source>
</evidence>
<dbReference type="AlphaFoldDB" id="A0AA39J5F1"/>
<evidence type="ECO:0000313" key="2">
    <source>
        <dbReference type="Proteomes" id="UP001175226"/>
    </source>
</evidence>
<keyword evidence="2" id="KW-1185">Reference proteome</keyword>
<protein>
    <submittedName>
        <fullName evidence="1">Uncharacterized protein</fullName>
    </submittedName>
</protein>
<proteinExistence type="predicted"/>
<accession>A0AA39J5F1</accession>
<name>A0AA39J5F1_9AGAR</name>
<gene>
    <name evidence="1" type="ORF">EV421DRAFT_1740048</name>
</gene>
<reference evidence="1" key="1">
    <citation type="submission" date="2023-06" db="EMBL/GenBank/DDBJ databases">
        <authorList>
            <consortium name="Lawrence Berkeley National Laboratory"/>
            <person name="Ahrendt S."/>
            <person name="Sahu N."/>
            <person name="Indic B."/>
            <person name="Wong-Bajracharya J."/>
            <person name="Merenyi Z."/>
            <person name="Ke H.-M."/>
            <person name="Monk M."/>
            <person name="Kocsube S."/>
            <person name="Drula E."/>
            <person name="Lipzen A."/>
            <person name="Balint B."/>
            <person name="Henrissat B."/>
            <person name="Andreopoulos B."/>
            <person name="Martin F.M."/>
            <person name="Harder C.B."/>
            <person name="Rigling D."/>
            <person name="Ford K.L."/>
            <person name="Foster G.D."/>
            <person name="Pangilinan J."/>
            <person name="Papanicolaou A."/>
            <person name="Barry K."/>
            <person name="LaButti K."/>
            <person name="Viragh M."/>
            <person name="Koriabine M."/>
            <person name="Yan M."/>
            <person name="Riley R."/>
            <person name="Champramary S."/>
            <person name="Plett K.L."/>
            <person name="Tsai I.J."/>
            <person name="Slot J."/>
            <person name="Sipos G."/>
            <person name="Plett J."/>
            <person name="Nagy L.G."/>
            <person name="Grigoriev I.V."/>
        </authorList>
    </citation>
    <scope>NUCLEOTIDE SEQUENCE</scope>
    <source>
        <strain evidence="1">FPL87.14</strain>
    </source>
</reference>